<sequence length="394" mass="44886">MGRSKKRQNKQIKNSPNTPESLSKIKGSLTMTSKDFDSAEQSDASEHSSEGIPESLHEGTVCAKIEDFYLLKNSLDSYQLMNESQKEVILKNIEINCKRAQYSSKIASRMFEEVKKNSLLKVTAAAVPNDILPSGYSCALYDVRISSRGPDEKTYRQNKWIRDNVTRGLNFMQLTGKEKKFDFAIYANKKFTGGVGDEDDYQPESNDIWEEFCLDSPVNATEVICMTKLNGEAGHFTVRKIGGEYFIIAGSKNVHMLFKTYSDIEKYTESRFMVAKTVAEAVLDAFNEMEESKLNILKHFLSTTKTTIVGELLQPHYQHIVDLSHLKKSTIYGLMLTSLPGKEDDDSLTTIPPQTCLEFFKFFGISIPEYYSISTEDVKENILLWRYYSYLRCI</sequence>
<evidence type="ECO:0000259" key="2">
    <source>
        <dbReference type="Pfam" id="PF25536"/>
    </source>
</evidence>
<evidence type="ECO:0000313" key="4">
    <source>
        <dbReference type="Proteomes" id="UP000326759"/>
    </source>
</evidence>
<dbReference type="OrthoDB" id="6381055at2759"/>
<name>A0A5N5SLU1_9CRUS</name>
<evidence type="ECO:0000256" key="1">
    <source>
        <dbReference type="SAM" id="MobiDB-lite"/>
    </source>
</evidence>
<dbReference type="AlphaFoldDB" id="A0A5N5SLU1"/>
<proteinExistence type="predicted"/>
<feature type="compositionally biased region" description="Basic residues" evidence="1">
    <location>
        <begin position="1"/>
        <end position="10"/>
    </location>
</feature>
<feature type="domain" description="DUF7920" evidence="2">
    <location>
        <begin position="223"/>
        <end position="367"/>
    </location>
</feature>
<dbReference type="EMBL" id="SEYY01023690">
    <property type="protein sequence ID" value="KAB7494678.1"/>
    <property type="molecule type" value="Genomic_DNA"/>
</dbReference>
<accession>A0A5N5SLU1</accession>
<feature type="compositionally biased region" description="Polar residues" evidence="1">
    <location>
        <begin position="11"/>
        <end position="21"/>
    </location>
</feature>
<dbReference type="InterPro" id="IPR057680">
    <property type="entry name" value="DUF7920"/>
</dbReference>
<dbReference type="PANTHER" id="PTHR38566:SF1">
    <property type="entry name" value="CHROMOSOME UNDETERMINED SCAFFOLD_18, WHOLE GENOME SHOTGUN SEQUENCE"/>
    <property type="match status" value="1"/>
</dbReference>
<dbReference type="PANTHER" id="PTHR38566">
    <property type="entry name" value="RNA_LIG_T4_1 DOMAIN-CONTAINING PROTEIN"/>
    <property type="match status" value="1"/>
</dbReference>
<comment type="caution">
    <text evidence="3">The sequence shown here is derived from an EMBL/GenBank/DDBJ whole genome shotgun (WGS) entry which is preliminary data.</text>
</comment>
<feature type="region of interest" description="Disordered" evidence="1">
    <location>
        <begin position="1"/>
        <end position="56"/>
    </location>
</feature>
<keyword evidence="4" id="KW-1185">Reference proteome</keyword>
<evidence type="ECO:0000313" key="3">
    <source>
        <dbReference type="EMBL" id="KAB7494678.1"/>
    </source>
</evidence>
<protein>
    <recommendedName>
        <fullName evidence="2">DUF7920 domain-containing protein</fullName>
    </recommendedName>
</protein>
<dbReference type="Proteomes" id="UP000326759">
    <property type="component" value="Unassembled WGS sequence"/>
</dbReference>
<gene>
    <name evidence="3" type="ORF">Anas_02690</name>
</gene>
<reference evidence="3 4" key="1">
    <citation type="journal article" date="2019" name="PLoS Biol.">
        <title>Sex chromosomes control vertical transmission of feminizing Wolbachia symbionts in an isopod.</title>
        <authorList>
            <person name="Becking T."/>
            <person name="Chebbi M.A."/>
            <person name="Giraud I."/>
            <person name="Moumen B."/>
            <person name="Laverre T."/>
            <person name="Caubet Y."/>
            <person name="Peccoud J."/>
            <person name="Gilbert C."/>
            <person name="Cordaux R."/>
        </authorList>
    </citation>
    <scope>NUCLEOTIDE SEQUENCE [LARGE SCALE GENOMIC DNA]</scope>
    <source>
        <strain evidence="3">ANa2</strain>
        <tissue evidence="3">Whole body excluding digestive tract and cuticle</tissue>
    </source>
</reference>
<dbReference type="Pfam" id="PF25536">
    <property type="entry name" value="DUF7920"/>
    <property type="match status" value="1"/>
</dbReference>
<organism evidence="3 4">
    <name type="scientific">Armadillidium nasatum</name>
    <dbReference type="NCBI Taxonomy" id="96803"/>
    <lineage>
        <taxon>Eukaryota</taxon>
        <taxon>Metazoa</taxon>
        <taxon>Ecdysozoa</taxon>
        <taxon>Arthropoda</taxon>
        <taxon>Crustacea</taxon>
        <taxon>Multicrustacea</taxon>
        <taxon>Malacostraca</taxon>
        <taxon>Eumalacostraca</taxon>
        <taxon>Peracarida</taxon>
        <taxon>Isopoda</taxon>
        <taxon>Oniscidea</taxon>
        <taxon>Crinocheta</taxon>
        <taxon>Armadillidiidae</taxon>
        <taxon>Armadillidium</taxon>
    </lineage>
</organism>